<reference evidence="2" key="1">
    <citation type="journal article" date="2021" name="PeerJ">
        <title>Extensive microbial diversity within the chicken gut microbiome revealed by metagenomics and culture.</title>
        <authorList>
            <person name="Gilroy R."/>
            <person name="Ravi A."/>
            <person name="Getino M."/>
            <person name="Pursley I."/>
            <person name="Horton D.L."/>
            <person name="Alikhan N.F."/>
            <person name="Baker D."/>
            <person name="Gharbi K."/>
            <person name="Hall N."/>
            <person name="Watson M."/>
            <person name="Adriaenssens E.M."/>
            <person name="Foster-Nyarko E."/>
            <person name="Jarju S."/>
            <person name="Secka A."/>
            <person name="Antonio M."/>
            <person name="Oren A."/>
            <person name="Chaudhuri R.R."/>
            <person name="La Ragione R."/>
            <person name="Hildebrand F."/>
            <person name="Pallen M.J."/>
        </authorList>
    </citation>
    <scope>NUCLEOTIDE SEQUENCE</scope>
    <source>
        <strain evidence="2">ChiHejej3B27-3195</strain>
    </source>
</reference>
<sequence>MTDPVHGSRPGHGEAHQPLPGHIAALLERQNRDDAGRAADSAGIAWEGRDLSGEGNPLHTFDGDDGLAPAVLDAARQAVLAGTLGESGFVSALAGQRLFVPVLAGAAQSPDQDLSQHGDKQSDITLVSMTARDGRQALPAFSSVEALTHWHPKARPVAAEAERVMLAALAEGAELVVLDPGASLPFVIRRPAVEAIARGDRWTASYEDSGLAEELADAVTQCPGVVGLVLSPGEGVASVTAEGEVIAAGGSGPELRVVAEFESGLDPVDRRLALRSLEVVLGENEVLRRRADSVQILGADA</sequence>
<evidence type="ECO:0000259" key="1">
    <source>
        <dbReference type="Pfam" id="PF07179"/>
    </source>
</evidence>
<feature type="non-terminal residue" evidence="2">
    <location>
        <position position="301"/>
    </location>
</feature>
<evidence type="ECO:0000313" key="2">
    <source>
        <dbReference type="EMBL" id="HIX00772.1"/>
    </source>
</evidence>
<dbReference type="InterPro" id="IPR009839">
    <property type="entry name" value="SseB_N"/>
</dbReference>
<organism evidence="2 3">
    <name type="scientific">Candidatus Nesterenkonia stercoripullorum</name>
    <dbReference type="NCBI Taxonomy" id="2838701"/>
    <lineage>
        <taxon>Bacteria</taxon>
        <taxon>Bacillati</taxon>
        <taxon>Actinomycetota</taxon>
        <taxon>Actinomycetes</taxon>
        <taxon>Micrococcales</taxon>
        <taxon>Micrococcaceae</taxon>
        <taxon>Nesterenkonia</taxon>
    </lineage>
</organism>
<reference evidence="2" key="2">
    <citation type="submission" date="2021-04" db="EMBL/GenBank/DDBJ databases">
        <authorList>
            <person name="Gilroy R."/>
        </authorList>
    </citation>
    <scope>NUCLEOTIDE SEQUENCE</scope>
    <source>
        <strain evidence="2">ChiHejej3B27-3195</strain>
    </source>
</reference>
<accession>A0A9D1UUQ1</accession>
<dbReference type="Proteomes" id="UP000824151">
    <property type="component" value="Unassembled WGS sequence"/>
</dbReference>
<dbReference type="AlphaFoldDB" id="A0A9D1UUQ1"/>
<proteinExistence type="predicted"/>
<protein>
    <submittedName>
        <fullName evidence="2">SseB family protein</fullName>
    </submittedName>
</protein>
<feature type="domain" description="SseB protein N-terminal" evidence="1">
    <location>
        <begin position="81"/>
        <end position="195"/>
    </location>
</feature>
<name>A0A9D1UUQ1_9MICC</name>
<dbReference type="EMBL" id="DXGD01000432">
    <property type="protein sequence ID" value="HIX00772.1"/>
    <property type="molecule type" value="Genomic_DNA"/>
</dbReference>
<gene>
    <name evidence="2" type="ORF">H9871_11605</name>
</gene>
<comment type="caution">
    <text evidence="2">The sequence shown here is derived from an EMBL/GenBank/DDBJ whole genome shotgun (WGS) entry which is preliminary data.</text>
</comment>
<dbReference type="Pfam" id="PF07179">
    <property type="entry name" value="SseB"/>
    <property type="match status" value="1"/>
</dbReference>
<evidence type="ECO:0000313" key="3">
    <source>
        <dbReference type="Proteomes" id="UP000824151"/>
    </source>
</evidence>